<keyword evidence="2" id="KW-1185">Reference proteome</keyword>
<dbReference type="AlphaFoldDB" id="A0A2N5WXY3"/>
<sequence>MKHTLKSILLIGMGALLVGCKLAVVVVEGGEVQSQGAGTCFSGVVCVVEVTDTNFSETFRASPDADWYFHKWNSGDRFFCGGSPDPECELSLEWAKNNEDIEELVASSEVFFLMPVFKQTPPEVITPNDRPVRVDGKEWLQPIHFVGYSYSQISEVCPNKLCSGTLPGSTTDLTGYFWASSEDVRLLFSVYAGVGRNILEDFIYTLAEKDDELDQIVNLNLRVLLSDETTSEGWVSIGTVYDGQPFEPSKEEVGVGPSPFIYAQSSGSDMGAWFWKALE</sequence>
<dbReference type="Proteomes" id="UP000235005">
    <property type="component" value="Unassembled WGS sequence"/>
</dbReference>
<evidence type="ECO:0008006" key="3">
    <source>
        <dbReference type="Google" id="ProtNLM"/>
    </source>
</evidence>
<protein>
    <recommendedName>
        <fullName evidence="3">Bacterial repeat domain-containing protein</fullName>
    </recommendedName>
</protein>
<name>A0A2N5WXY3_9GAMM</name>
<accession>A0A2N5WXY3</accession>
<dbReference type="RefSeq" id="WP_101518912.1">
    <property type="nucleotide sequence ID" value="NZ_PKUS01000037.1"/>
</dbReference>
<comment type="caution">
    <text evidence="1">The sequence shown here is derived from an EMBL/GenBank/DDBJ whole genome shotgun (WGS) entry which is preliminary data.</text>
</comment>
<reference evidence="1 2" key="1">
    <citation type="submission" date="2018-01" db="EMBL/GenBank/DDBJ databases">
        <title>The draft genome sequence of Halioglobus lutimaris HF004.</title>
        <authorList>
            <person name="Du Z.-J."/>
            <person name="Shi M.-J."/>
        </authorList>
    </citation>
    <scope>NUCLEOTIDE SEQUENCE [LARGE SCALE GENOMIC DNA]</scope>
    <source>
        <strain evidence="1 2">HF004</strain>
    </source>
</reference>
<dbReference type="OrthoDB" id="5741703at2"/>
<proteinExistence type="predicted"/>
<gene>
    <name evidence="1" type="ORF">C0039_18450</name>
</gene>
<evidence type="ECO:0000313" key="2">
    <source>
        <dbReference type="Proteomes" id="UP000235005"/>
    </source>
</evidence>
<dbReference type="PROSITE" id="PS51257">
    <property type="entry name" value="PROKAR_LIPOPROTEIN"/>
    <property type="match status" value="1"/>
</dbReference>
<dbReference type="EMBL" id="PKUS01000037">
    <property type="protein sequence ID" value="PLW67099.1"/>
    <property type="molecule type" value="Genomic_DNA"/>
</dbReference>
<evidence type="ECO:0000313" key="1">
    <source>
        <dbReference type="EMBL" id="PLW67099.1"/>
    </source>
</evidence>
<organism evidence="1 2">
    <name type="scientific">Pseudohalioglobus lutimaris</name>
    <dbReference type="NCBI Taxonomy" id="1737061"/>
    <lineage>
        <taxon>Bacteria</taxon>
        <taxon>Pseudomonadati</taxon>
        <taxon>Pseudomonadota</taxon>
        <taxon>Gammaproteobacteria</taxon>
        <taxon>Cellvibrionales</taxon>
        <taxon>Halieaceae</taxon>
        <taxon>Pseudohalioglobus</taxon>
    </lineage>
</organism>